<comment type="caution">
    <text evidence="2">The sequence shown here is derived from an EMBL/GenBank/DDBJ whole genome shotgun (WGS) entry which is preliminary data.</text>
</comment>
<dbReference type="Pfam" id="PF13489">
    <property type="entry name" value="Methyltransf_23"/>
    <property type="match status" value="1"/>
</dbReference>
<reference evidence="2 3" key="1">
    <citation type="submission" date="2024-04" db="EMBL/GenBank/DDBJ databases">
        <title>Draft genome sequence of Sessilibacter corallicola NBRC 116591.</title>
        <authorList>
            <person name="Miyakawa T."/>
            <person name="Kusuya Y."/>
            <person name="Miura T."/>
        </authorList>
    </citation>
    <scope>NUCLEOTIDE SEQUENCE [LARGE SCALE GENOMIC DNA]</scope>
    <source>
        <strain evidence="2 3">KU-00831-HH</strain>
    </source>
</reference>
<feature type="binding site" evidence="1">
    <location>
        <position position="78"/>
    </location>
    <ligand>
        <name>S-adenosyl-L-methionine</name>
        <dbReference type="ChEBI" id="CHEBI:59789"/>
    </ligand>
</feature>
<dbReference type="GO" id="GO:0032259">
    <property type="term" value="P:methylation"/>
    <property type="evidence" value="ECO:0007669"/>
    <property type="project" value="UniProtKB-KW"/>
</dbReference>
<keyword evidence="1" id="KW-0808">Transferase</keyword>
<proteinExistence type="inferred from homology"/>
<keyword evidence="1" id="KW-0819">tRNA processing</keyword>
<dbReference type="GO" id="GO:0008168">
    <property type="term" value="F:methyltransferase activity"/>
    <property type="evidence" value="ECO:0007669"/>
    <property type="project" value="UniProtKB-KW"/>
</dbReference>
<dbReference type="HAMAP" id="MF_02057">
    <property type="entry name" value="tRNA_methyltr_CmoM"/>
    <property type="match status" value="1"/>
</dbReference>
<protein>
    <recommendedName>
        <fullName evidence="1">tRNA 5-carboxymethoxyuridine methyltransferase</fullName>
        <ecNumber evidence="1">2.1.1.-</ecNumber>
    </recommendedName>
    <alternativeName>
        <fullName evidence="1">cmo5U methyltransferase</fullName>
    </alternativeName>
</protein>
<dbReference type="CDD" id="cd02440">
    <property type="entry name" value="AdoMet_MTases"/>
    <property type="match status" value="1"/>
</dbReference>
<dbReference type="SUPFAM" id="SSF53335">
    <property type="entry name" value="S-adenosyl-L-methionine-dependent methyltransferases"/>
    <property type="match status" value="1"/>
</dbReference>
<comment type="catalytic activity">
    <reaction evidence="1">
        <text>5-carboxymethoxyuridine(34) in tRNA + S-adenosyl-L-methionine = 5-methoxycarbonylmethoxyuridine(34) in tRNA + S-adenosyl-L-homocysteine</text>
        <dbReference type="Rhea" id="RHEA:54080"/>
        <dbReference type="Rhea" id="RHEA-COMP:13383"/>
        <dbReference type="Rhea" id="RHEA-COMP:13781"/>
        <dbReference type="ChEBI" id="CHEBI:57856"/>
        <dbReference type="ChEBI" id="CHEBI:59789"/>
        <dbReference type="ChEBI" id="CHEBI:136879"/>
        <dbReference type="ChEBI" id="CHEBI:138053"/>
    </reaction>
</comment>
<feature type="binding site" evidence="1">
    <location>
        <position position="27"/>
    </location>
    <ligand>
        <name>S-adenosyl-L-methionine</name>
        <dbReference type="ChEBI" id="CHEBI:59789"/>
    </ligand>
</feature>
<dbReference type="EMBL" id="BAABWN010000016">
    <property type="protein sequence ID" value="GAA6169864.1"/>
    <property type="molecule type" value="Genomic_DNA"/>
</dbReference>
<feature type="binding site" evidence="1">
    <location>
        <position position="128"/>
    </location>
    <ligand>
        <name>S-adenosyl-L-methionine</name>
        <dbReference type="ChEBI" id="CHEBI:59789"/>
    </ligand>
</feature>
<dbReference type="EC" id="2.1.1.-" evidence="1"/>
<comment type="caution">
    <text evidence="1">Lacks conserved residue(s) required for the propagation of feature annotation.</text>
</comment>
<keyword evidence="1" id="KW-0949">S-adenosyl-L-methionine</keyword>
<dbReference type="Gene3D" id="3.40.50.150">
    <property type="entry name" value="Vaccinia Virus protein VP39"/>
    <property type="match status" value="1"/>
</dbReference>
<accession>A0ABQ0ADX9</accession>
<dbReference type="RefSeq" id="WP_353304271.1">
    <property type="nucleotide sequence ID" value="NZ_BAABWN010000016.1"/>
</dbReference>
<keyword evidence="1 2" id="KW-0489">Methyltransferase</keyword>
<dbReference type="InterPro" id="IPR033664">
    <property type="entry name" value="Cmo5U_methylTrfase"/>
</dbReference>
<organism evidence="2 3">
    <name type="scientific">Sessilibacter corallicola</name>
    <dbReference type="NCBI Taxonomy" id="2904075"/>
    <lineage>
        <taxon>Bacteria</taxon>
        <taxon>Pseudomonadati</taxon>
        <taxon>Pseudomonadota</taxon>
        <taxon>Gammaproteobacteria</taxon>
        <taxon>Cellvibrionales</taxon>
        <taxon>Cellvibrionaceae</taxon>
        <taxon>Sessilibacter</taxon>
    </lineage>
</organism>
<gene>
    <name evidence="1 2" type="primary">cmoM</name>
    <name evidence="2" type="ORF">NBRC116591_36760</name>
</gene>
<evidence type="ECO:0000313" key="3">
    <source>
        <dbReference type="Proteomes" id="UP001465153"/>
    </source>
</evidence>
<evidence type="ECO:0000256" key="1">
    <source>
        <dbReference type="HAMAP-Rule" id="MF_02057"/>
    </source>
</evidence>
<comment type="similarity">
    <text evidence="1">Belongs to the class I-like SAM-binding methyltransferase superfamily. CmoM family.</text>
</comment>
<evidence type="ECO:0000313" key="2">
    <source>
        <dbReference type="EMBL" id="GAA6169864.1"/>
    </source>
</evidence>
<dbReference type="Proteomes" id="UP001465153">
    <property type="component" value="Unassembled WGS sequence"/>
</dbReference>
<feature type="binding site" evidence="1">
    <location>
        <begin position="57"/>
        <end position="58"/>
    </location>
    <ligand>
        <name>S-adenosyl-L-methionine</name>
        <dbReference type="ChEBI" id="CHEBI:59789"/>
    </ligand>
</feature>
<dbReference type="PANTHER" id="PTHR43861">
    <property type="entry name" value="TRANS-ACONITATE 2-METHYLTRANSFERASE-RELATED"/>
    <property type="match status" value="1"/>
</dbReference>
<name>A0ABQ0ADX9_9GAMM</name>
<sequence length="266" mass="30610">MTSDRNFDDLAHRFEKNVYQSLKGRIRLGVLERDLREFESDLFVGERKNALNILDAGAGKAPMSLSFAAAGHNVTLVDLSVEMLKHAVAEVESKDFSNRVSVYHGSVQQFCEESKTRDDNQYDLILCHAVVEWLSDPLSVITALVERLSVGGKLSLSFYNKDGSVFKNLLRTNFKKIETQDFSGGRRSLTPSFPREIDEVKEWLSDLPLRLLCHSGIRVFHDYIFNRDDLNRDPDSLYQWELHYSRISPFRELGRYQHFLLEKTTG</sequence>
<dbReference type="InterPro" id="IPR029063">
    <property type="entry name" value="SAM-dependent_MTases_sf"/>
</dbReference>
<keyword evidence="3" id="KW-1185">Reference proteome</keyword>
<comment type="function">
    <text evidence="1">Catalyzes the methylation of 5-carboxymethoxyuridine (cmo5U) to form 5-methoxycarbonylmethoxyuridine (mcmo5U) at position 34 in tRNAs.</text>
</comment>